<reference evidence="2" key="2">
    <citation type="submission" date="2025-08" db="UniProtKB">
        <authorList>
            <consortium name="RefSeq"/>
        </authorList>
    </citation>
    <scope>IDENTIFICATION</scope>
    <source>
        <tissue evidence="2">Whole plant</tissue>
    </source>
</reference>
<dbReference type="PANTHER" id="PTHR33067">
    <property type="entry name" value="RNA-DIRECTED DNA POLYMERASE-RELATED"/>
    <property type="match status" value="1"/>
</dbReference>
<dbReference type="KEGG" id="adu:107482832"/>
<dbReference type="InterPro" id="IPR021109">
    <property type="entry name" value="Peptidase_aspartic_dom_sf"/>
</dbReference>
<reference evidence="1" key="1">
    <citation type="journal article" date="2016" name="Nat. Genet.">
        <title>The genome sequences of Arachis duranensis and Arachis ipaensis, the diploid ancestors of cultivated peanut.</title>
        <authorList>
            <person name="Bertioli D.J."/>
            <person name="Cannon S.B."/>
            <person name="Froenicke L."/>
            <person name="Huang G."/>
            <person name="Farmer A.D."/>
            <person name="Cannon E.K."/>
            <person name="Liu X."/>
            <person name="Gao D."/>
            <person name="Clevenger J."/>
            <person name="Dash S."/>
            <person name="Ren L."/>
            <person name="Moretzsohn M.C."/>
            <person name="Shirasawa K."/>
            <person name="Huang W."/>
            <person name="Vidigal B."/>
            <person name="Abernathy B."/>
            <person name="Chu Y."/>
            <person name="Niederhuth C.E."/>
            <person name="Umale P."/>
            <person name="Araujo A.C."/>
            <person name="Kozik A."/>
            <person name="Kim K.D."/>
            <person name="Burow M.D."/>
            <person name="Varshney R.K."/>
            <person name="Wang X."/>
            <person name="Zhang X."/>
            <person name="Barkley N."/>
            <person name="Guimaraes P.M."/>
            <person name="Isobe S."/>
            <person name="Guo B."/>
            <person name="Liao B."/>
            <person name="Stalker H.T."/>
            <person name="Schmitz R.J."/>
            <person name="Scheffler B.E."/>
            <person name="Leal-Bertioli S.C."/>
            <person name="Xun X."/>
            <person name="Jackson S.A."/>
            <person name="Michelmore R."/>
            <person name="Ozias-Akins P."/>
        </authorList>
    </citation>
    <scope>NUCLEOTIDE SEQUENCE [LARGE SCALE GENOMIC DNA]</scope>
    <source>
        <strain evidence="1">cv. V14167</strain>
    </source>
</reference>
<name>A0A6P4CY87_ARADU</name>
<dbReference type="Proteomes" id="UP000515211">
    <property type="component" value="Chromosome 1"/>
</dbReference>
<sequence length="169" mass="19089">MAILTKLKASSSDVEALENEPPVLTKELNALVQKKLRQKLPDPRSFLIPCTIGTITFEKRLEILEVQPARISLEMADKSLKRAYGIVEDVLVKVEDFYLLANFVILDTGEDRDESIILRRPFLATAKAFINIEKGELVLQLWKDCILFKIPNLQSPSNKGGTIVQHLVF</sequence>
<keyword evidence="1" id="KW-1185">Reference proteome</keyword>
<accession>A0A6P4CY87</accession>
<evidence type="ECO:0000313" key="1">
    <source>
        <dbReference type="Proteomes" id="UP000515211"/>
    </source>
</evidence>
<dbReference type="Gene3D" id="2.40.70.10">
    <property type="entry name" value="Acid Proteases"/>
    <property type="match status" value="1"/>
</dbReference>
<gene>
    <name evidence="2" type="primary">LOC107482832</name>
</gene>
<organism evidence="1 2">
    <name type="scientific">Arachis duranensis</name>
    <name type="common">Wild peanut</name>
    <dbReference type="NCBI Taxonomy" id="130453"/>
    <lineage>
        <taxon>Eukaryota</taxon>
        <taxon>Viridiplantae</taxon>
        <taxon>Streptophyta</taxon>
        <taxon>Embryophyta</taxon>
        <taxon>Tracheophyta</taxon>
        <taxon>Spermatophyta</taxon>
        <taxon>Magnoliopsida</taxon>
        <taxon>eudicotyledons</taxon>
        <taxon>Gunneridae</taxon>
        <taxon>Pentapetalae</taxon>
        <taxon>rosids</taxon>
        <taxon>fabids</taxon>
        <taxon>Fabales</taxon>
        <taxon>Fabaceae</taxon>
        <taxon>Papilionoideae</taxon>
        <taxon>50 kb inversion clade</taxon>
        <taxon>dalbergioids sensu lato</taxon>
        <taxon>Dalbergieae</taxon>
        <taxon>Pterocarpus clade</taxon>
        <taxon>Arachis</taxon>
    </lineage>
</organism>
<dbReference type="GeneID" id="107482832"/>
<dbReference type="PANTHER" id="PTHR33067:SF9">
    <property type="entry name" value="RNA-DIRECTED DNA POLYMERASE"/>
    <property type="match status" value="1"/>
</dbReference>
<dbReference type="RefSeq" id="XP_015958915.1">
    <property type="nucleotide sequence ID" value="XM_016103429.1"/>
</dbReference>
<proteinExistence type="predicted"/>
<evidence type="ECO:0000313" key="2">
    <source>
        <dbReference type="RefSeq" id="XP_015958915.1"/>
    </source>
</evidence>
<protein>
    <submittedName>
        <fullName evidence="2">Uncharacterized protein LOC107482832</fullName>
    </submittedName>
</protein>
<dbReference type="AlphaFoldDB" id="A0A6P4CY87"/>